<evidence type="ECO:0000313" key="4">
    <source>
        <dbReference type="EMBL" id="GAA0873554.1"/>
    </source>
</evidence>
<dbReference type="CDD" id="cd04301">
    <property type="entry name" value="NAT_SF"/>
    <property type="match status" value="1"/>
</dbReference>
<dbReference type="Proteomes" id="UP001500507">
    <property type="component" value="Unassembled WGS sequence"/>
</dbReference>
<accession>A0ABP3XYV3</accession>
<dbReference type="PROSITE" id="PS51186">
    <property type="entry name" value="GNAT"/>
    <property type="match status" value="1"/>
</dbReference>
<evidence type="ECO:0000256" key="1">
    <source>
        <dbReference type="ARBA" id="ARBA00022679"/>
    </source>
</evidence>
<dbReference type="InterPro" id="IPR016181">
    <property type="entry name" value="Acyl_CoA_acyltransferase"/>
</dbReference>
<sequence length="150" mass="17118">MIRLIKTTSDHPDFIGLVSQLDAYLKVTDGDEHEFYNQFNGRDQLKHVILAYSDEQPIGCGAFKGFDTNSIEIKRMFVTPNLRNQGVAAAVLTALEKWAKEISYTRAVLETGKRQTEAIHFYQKNGYSQIPNYGQYKGMENSMCFEKLIP</sequence>
<dbReference type="SUPFAM" id="SSF55729">
    <property type="entry name" value="Acyl-CoA N-acyltransferases (Nat)"/>
    <property type="match status" value="1"/>
</dbReference>
<dbReference type="PANTHER" id="PTHR43877">
    <property type="entry name" value="AMINOALKYLPHOSPHONATE N-ACETYLTRANSFERASE-RELATED-RELATED"/>
    <property type="match status" value="1"/>
</dbReference>
<dbReference type="Pfam" id="PF00583">
    <property type="entry name" value="Acetyltransf_1"/>
    <property type="match status" value="1"/>
</dbReference>
<proteinExistence type="predicted"/>
<dbReference type="InterPro" id="IPR000182">
    <property type="entry name" value="GNAT_dom"/>
</dbReference>
<keyword evidence="2" id="KW-0012">Acyltransferase</keyword>
<evidence type="ECO:0000259" key="3">
    <source>
        <dbReference type="PROSITE" id="PS51186"/>
    </source>
</evidence>
<protein>
    <recommendedName>
        <fullName evidence="3">N-acetyltransferase domain-containing protein</fullName>
    </recommendedName>
</protein>
<organism evidence="4 5">
    <name type="scientific">Gangjinia marincola</name>
    <dbReference type="NCBI Taxonomy" id="578463"/>
    <lineage>
        <taxon>Bacteria</taxon>
        <taxon>Pseudomonadati</taxon>
        <taxon>Bacteroidota</taxon>
        <taxon>Flavobacteriia</taxon>
        <taxon>Flavobacteriales</taxon>
        <taxon>Flavobacteriaceae</taxon>
        <taxon>Gangjinia</taxon>
    </lineage>
</organism>
<gene>
    <name evidence="4" type="ORF">GCM10009117_27010</name>
</gene>
<name>A0ABP3XYV3_9FLAO</name>
<dbReference type="EMBL" id="BAAAFG010000016">
    <property type="protein sequence ID" value="GAA0873554.1"/>
    <property type="molecule type" value="Genomic_DNA"/>
</dbReference>
<comment type="caution">
    <text evidence="4">The sequence shown here is derived from an EMBL/GenBank/DDBJ whole genome shotgun (WGS) entry which is preliminary data.</text>
</comment>
<dbReference type="InterPro" id="IPR050832">
    <property type="entry name" value="Bact_Acetyltransf"/>
</dbReference>
<dbReference type="Gene3D" id="3.40.630.30">
    <property type="match status" value="1"/>
</dbReference>
<evidence type="ECO:0000256" key="2">
    <source>
        <dbReference type="ARBA" id="ARBA00023315"/>
    </source>
</evidence>
<feature type="domain" description="N-acetyltransferase" evidence="3">
    <location>
        <begin position="1"/>
        <end position="150"/>
    </location>
</feature>
<keyword evidence="1" id="KW-0808">Transferase</keyword>
<evidence type="ECO:0000313" key="5">
    <source>
        <dbReference type="Proteomes" id="UP001500507"/>
    </source>
</evidence>
<keyword evidence="5" id="KW-1185">Reference proteome</keyword>
<dbReference type="PANTHER" id="PTHR43877:SF2">
    <property type="entry name" value="AMINOALKYLPHOSPHONATE N-ACETYLTRANSFERASE-RELATED"/>
    <property type="match status" value="1"/>
</dbReference>
<dbReference type="RefSeq" id="WP_343768785.1">
    <property type="nucleotide sequence ID" value="NZ_BAAAFG010000016.1"/>
</dbReference>
<reference evidence="5" key="1">
    <citation type="journal article" date="2019" name="Int. J. Syst. Evol. Microbiol.">
        <title>The Global Catalogue of Microorganisms (GCM) 10K type strain sequencing project: providing services to taxonomists for standard genome sequencing and annotation.</title>
        <authorList>
            <consortium name="The Broad Institute Genomics Platform"/>
            <consortium name="The Broad Institute Genome Sequencing Center for Infectious Disease"/>
            <person name="Wu L."/>
            <person name="Ma J."/>
        </authorList>
    </citation>
    <scope>NUCLEOTIDE SEQUENCE [LARGE SCALE GENOMIC DNA]</scope>
    <source>
        <strain evidence="5">JCM 16082</strain>
    </source>
</reference>